<dbReference type="EMBL" id="PQFF01000323">
    <property type="protein sequence ID" value="RHZ60420.1"/>
    <property type="molecule type" value="Genomic_DNA"/>
</dbReference>
<dbReference type="PROSITE" id="PS50132">
    <property type="entry name" value="RGS"/>
    <property type="match status" value="1"/>
</dbReference>
<keyword evidence="4" id="KW-1185">Reference proteome</keyword>
<feature type="region of interest" description="Disordered" evidence="1">
    <location>
        <begin position="54"/>
        <end position="80"/>
    </location>
</feature>
<dbReference type="PANTHER" id="PTHR10845:SF192">
    <property type="entry name" value="DOUBLE HIT, ISOFORM B"/>
    <property type="match status" value="1"/>
</dbReference>
<dbReference type="STRING" id="1348612.A0A397HJ12"/>
<reference evidence="3 4" key="1">
    <citation type="submission" date="2018-08" db="EMBL/GenBank/DDBJ databases">
        <title>Genome and evolution of the arbuscular mycorrhizal fungus Diversispora epigaea (formerly Glomus versiforme) and its bacterial endosymbionts.</title>
        <authorList>
            <person name="Sun X."/>
            <person name="Fei Z."/>
            <person name="Harrison M."/>
        </authorList>
    </citation>
    <scope>NUCLEOTIDE SEQUENCE [LARGE SCALE GENOMIC DNA]</scope>
    <source>
        <strain evidence="3 4">IT104</strain>
    </source>
</reference>
<feature type="compositionally biased region" description="Low complexity" evidence="1">
    <location>
        <begin position="352"/>
        <end position="365"/>
    </location>
</feature>
<feature type="compositionally biased region" description="Low complexity" evidence="1">
    <location>
        <begin position="377"/>
        <end position="393"/>
    </location>
</feature>
<dbReference type="OrthoDB" id="196547at2759"/>
<dbReference type="InterPro" id="IPR016137">
    <property type="entry name" value="RGS"/>
</dbReference>
<feature type="region of interest" description="Disordered" evidence="1">
    <location>
        <begin position="337"/>
        <end position="397"/>
    </location>
</feature>
<dbReference type="Proteomes" id="UP000266861">
    <property type="component" value="Unassembled WGS sequence"/>
</dbReference>
<organism evidence="3 4">
    <name type="scientific">Diversispora epigaea</name>
    <dbReference type="NCBI Taxonomy" id="1348612"/>
    <lineage>
        <taxon>Eukaryota</taxon>
        <taxon>Fungi</taxon>
        <taxon>Fungi incertae sedis</taxon>
        <taxon>Mucoromycota</taxon>
        <taxon>Glomeromycotina</taxon>
        <taxon>Glomeromycetes</taxon>
        <taxon>Diversisporales</taxon>
        <taxon>Diversisporaceae</taxon>
        <taxon>Diversispora</taxon>
    </lineage>
</organism>
<dbReference type="InterPro" id="IPR044926">
    <property type="entry name" value="RGS_subdomain_2"/>
</dbReference>
<sequence length="526" mass="58862">MFKFNFKLLSDRKKENKNPSLEVKPELPAFEWQVTGDTGLADCITQATLTPPEDAIFGNTNGRPRSSQLRSIPKNNSRASESGRLRLMQIIEVEEARTNFRNYLVSQYCEENLDFYMDVAQYREFFYSNGVRINEDIREISSHAKYIWNFYLDADTSSKPLNVPQDLANSCRQKIDSRQYNIDIFDKLQQHCFDLMVQDSLPKFTRNSLICLPTSPTTYNLNTYNPKNSSYLRPPSFIGKPNLIRKSSSSGSLNLKLASTFTSTLASLKTSFTEQNSDSSTTINDTPNQFTLIQTISSYQSTQNTPSSQITSSSQTTSLYQTLCQTASLYQTLCQTTSSNQPTSLPSPPSSPNSSVSNSSQLTLTQENQTDTESNRSSTASTGSFGSTGSSLSAPTFNYNQRLSSTITNITRRLLLGRRNSTSSTSSQTSTLNSPTTETLMGMPGSYPCIPTSNIQENYRKYNNEYDEYANCPSEQITAWQKLRRNISTPNFQVRVTAARSRSSTIIHGIYIPDKNLPPIPAAFKA</sequence>
<evidence type="ECO:0000259" key="2">
    <source>
        <dbReference type="PROSITE" id="PS50132"/>
    </source>
</evidence>
<feature type="domain" description="RGS" evidence="2">
    <location>
        <begin position="86"/>
        <end position="207"/>
    </location>
</feature>
<dbReference type="Gene3D" id="1.10.167.10">
    <property type="entry name" value="Regulator of G-protein Signalling 4, domain 2"/>
    <property type="match status" value="1"/>
</dbReference>
<feature type="compositionally biased region" description="Polar residues" evidence="1">
    <location>
        <begin position="58"/>
        <end position="80"/>
    </location>
</feature>
<gene>
    <name evidence="3" type="ORF">Glove_353g7</name>
</gene>
<dbReference type="InterPro" id="IPR036305">
    <property type="entry name" value="RGS_sf"/>
</dbReference>
<evidence type="ECO:0000256" key="1">
    <source>
        <dbReference type="SAM" id="MobiDB-lite"/>
    </source>
</evidence>
<feature type="region of interest" description="Disordered" evidence="1">
    <location>
        <begin position="417"/>
        <end position="445"/>
    </location>
</feature>
<dbReference type="SUPFAM" id="SSF48097">
    <property type="entry name" value="Regulator of G-protein signaling, RGS"/>
    <property type="match status" value="1"/>
</dbReference>
<accession>A0A397HJ12</accession>
<protein>
    <recommendedName>
        <fullName evidence="2">RGS domain-containing protein</fullName>
    </recommendedName>
</protein>
<feature type="compositionally biased region" description="Polar residues" evidence="1">
    <location>
        <begin position="366"/>
        <end position="376"/>
    </location>
</feature>
<comment type="caution">
    <text evidence="3">The sequence shown here is derived from an EMBL/GenBank/DDBJ whole genome shotgun (WGS) entry which is preliminary data.</text>
</comment>
<dbReference type="SMART" id="SM00315">
    <property type="entry name" value="RGS"/>
    <property type="match status" value="1"/>
</dbReference>
<feature type="compositionally biased region" description="Low complexity" evidence="1">
    <location>
        <begin position="417"/>
        <end position="437"/>
    </location>
</feature>
<evidence type="ECO:0000313" key="4">
    <source>
        <dbReference type="Proteomes" id="UP000266861"/>
    </source>
</evidence>
<dbReference type="Pfam" id="PF00615">
    <property type="entry name" value="RGS"/>
    <property type="match status" value="1"/>
</dbReference>
<dbReference type="CDD" id="cd07440">
    <property type="entry name" value="RGS"/>
    <property type="match status" value="1"/>
</dbReference>
<name>A0A397HJ12_9GLOM</name>
<dbReference type="AlphaFoldDB" id="A0A397HJ12"/>
<proteinExistence type="predicted"/>
<evidence type="ECO:0000313" key="3">
    <source>
        <dbReference type="EMBL" id="RHZ60420.1"/>
    </source>
</evidence>
<dbReference type="PANTHER" id="PTHR10845">
    <property type="entry name" value="REGULATOR OF G PROTEIN SIGNALING"/>
    <property type="match status" value="1"/>
</dbReference>